<evidence type="ECO:0000313" key="2">
    <source>
        <dbReference type="EMBL" id="EHI60775.1"/>
    </source>
</evidence>
<dbReference type="PATRIC" id="fig|742737.3.peg.1350"/>
<evidence type="ECO:0000256" key="1">
    <source>
        <dbReference type="SAM" id="SignalP"/>
    </source>
</evidence>
<dbReference type="HOGENOM" id="CLU_094166_0_0_9"/>
<protein>
    <submittedName>
        <fullName evidence="2">Uncharacterized protein</fullName>
    </submittedName>
</protein>
<accession>G5ICM9</accession>
<keyword evidence="1" id="KW-0732">Signal</keyword>
<keyword evidence="3" id="KW-1185">Reference proteome</keyword>
<sequence>MRKRKALMMAGLAALLLVKSHAEPAYAAGAAETSQAEFRAEDLSTDVPSELKGTIKVELISVELPVGGLEFEIDPSLPFSPGSPGEQIKSPSIQISNHSVVPVQLEIAQVPEVKEEDVVYTPKFGGGPEQKFRLLGKVSEVQAPGAAILVLGTEGQTYRNEADFEQYAILPGRENIPVTRVEAWGSRKLKLYGKVNPDFYGAFQFTVTPTLKISTVHVAE</sequence>
<dbReference type="RefSeq" id="WP_006779323.1">
    <property type="nucleotide sequence ID" value="NZ_CP040506.1"/>
</dbReference>
<reference evidence="2 3" key="1">
    <citation type="submission" date="2011-08" db="EMBL/GenBank/DDBJ databases">
        <title>The Genome Sequence of Clostridium hathewayi WAL-18680.</title>
        <authorList>
            <consortium name="The Broad Institute Genome Sequencing Platform"/>
            <person name="Earl A."/>
            <person name="Ward D."/>
            <person name="Feldgarden M."/>
            <person name="Gevers D."/>
            <person name="Finegold S.M."/>
            <person name="Summanen P.H."/>
            <person name="Molitoris D.R."/>
            <person name="Song M."/>
            <person name="Daigneault M."/>
            <person name="Allen-Vercoe E."/>
            <person name="Young S.K."/>
            <person name="Zeng Q."/>
            <person name="Gargeya S."/>
            <person name="Fitzgerald M."/>
            <person name="Haas B."/>
            <person name="Abouelleil A."/>
            <person name="Alvarado L."/>
            <person name="Arachchi H.M."/>
            <person name="Berlin A."/>
            <person name="Brown A."/>
            <person name="Chapman S.B."/>
            <person name="Chen Z."/>
            <person name="Dunbar C."/>
            <person name="Freedman E."/>
            <person name="Gearin G."/>
            <person name="Gellesch M."/>
            <person name="Goldberg J."/>
            <person name="Griggs A."/>
            <person name="Gujja S."/>
            <person name="Heiman D."/>
            <person name="Howarth C."/>
            <person name="Larson L."/>
            <person name="Lui A."/>
            <person name="MacDonald P.J.P."/>
            <person name="Montmayeur A."/>
            <person name="Murphy C."/>
            <person name="Neiman D."/>
            <person name="Pearson M."/>
            <person name="Priest M."/>
            <person name="Roberts A."/>
            <person name="Saif S."/>
            <person name="Shea T."/>
            <person name="Shenoy N."/>
            <person name="Sisk P."/>
            <person name="Stolte C."/>
            <person name="Sykes S."/>
            <person name="Wortman J."/>
            <person name="Nusbaum C."/>
            <person name="Birren B."/>
        </authorList>
    </citation>
    <scope>NUCLEOTIDE SEQUENCE [LARGE SCALE GENOMIC DNA]</scope>
    <source>
        <strain evidence="2 3">WAL-18680</strain>
    </source>
</reference>
<organism evidence="2 3">
    <name type="scientific">Hungatella hathewayi WAL-18680</name>
    <dbReference type="NCBI Taxonomy" id="742737"/>
    <lineage>
        <taxon>Bacteria</taxon>
        <taxon>Bacillati</taxon>
        <taxon>Bacillota</taxon>
        <taxon>Clostridia</taxon>
        <taxon>Lachnospirales</taxon>
        <taxon>Lachnospiraceae</taxon>
        <taxon>Hungatella</taxon>
    </lineage>
</organism>
<name>G5ICM9_9FIRM</name>
<proteinExistence type="predicted"/>
<feature type="chain" id="PRO_5003478604" evidence="1">
    <location>
        <begin position="28"/>
        <end position="220"/>
    </location>
</feature>
<dbReference type="AlphaFoldDB" id="G5ICM9"/>
<evidence type="ECO:0000313" key="3">
    <source>
        <dbReference type="Proteomes" id="UP000005384"/>
    </source>
</evidence>
<gene>
    <name evidence="2" type="ORF">HMPREF9473_01339</name>
</gene>
<dbReference type="Proteomes" id="UP000005384">
    <property type="component" value="Unassembled WGS sequence"/>
</dbReference>
<comment type="caution">
    <text evidence="2">The sequence shown here is derived from an EMBL/GenBank/DDBJ whole genome shotgun (WGS) entry which is preliminary data.</text>
</comment>
<feature type="signal peptide" evidence="1">
    <location>
        <begin position="1"/>
        <end position="27"/>
    </location>
</feature>
<dbReference type="EMBL" id="ADLN01000012">
    <property type="protein sequence ID" value="EHI60775.1"/>
    <property type="molecule type" value="Genomic_DNA"/>
</dbReference>